<dbReference type="InterPro" id="IPR051552">
    <property type="entry name" value="HptR"/>
</dbReference>
<protein>
    <submittedName>
        <fullName evidence="11">Response regulator</fullName>
    </submittedName>
</protein>
<evidence type="ECO:0000256" key="2">
    <source>
        <dbReference type="ARBA" id="ARBA00022490"/>
    </source>
</evidence>
<evidence type="ECO:0000256" key="7">
    <source>
        <dbReference type="ARBA" id="ARBA00023163"/>
    </source>
</evidence>
<dbReference type="RefSeq" id="WP_326076291.1">
    <property type="nucleotide sequence ID" value="NZ_JARLKY010000112.1"/>
</dbReference>
<dbReference type="PRINTS" id="PR00032">
    <property type="entry name" value="HTHARAC"/>
</dbReference>
<dbReference type="Pfam" id="PF12833">
    <property type="entry name" value="HTH_18"/>
    <property type="match status" value="1"/>
</dbReference>
<dbReference type="SUPFAM" id="SSF52172">
    <property type="entry name" value="CheY-like"/>
    <property type="match status" value="1"/>
</dbReference>
<dbReference type="InterPro" id="IPR018062">
    <property type="entry name" value="HTH_AraC-typ_CS"/>
</dbReference>
<dbReference type="Pfam" id="PF00072">
    <property type="entry name" value="Response_reg"/>
    <property type="match status" value="1"/>
</dbReference>
<comment type="subcellular location">
    <subcellularLocation>
        <location evidence="1">Cytoplasm</location>
    </subcellularLocation>
</comment>
<dbReference type="PROSITE" id="PS50110">
    <property type="entry name" value="RESPONSE_REGULATORY"/>
    <property type="match status" value="1"/>
</dbReference>
<keyword evidence="12" id="KW-1185">Reference proteome</keyword>
<dbReference type="PANTHER" id="PTHR42713:SF3">
    <property type="entry name" value="TRANSCRIPTIONAL REGULATORY PROTEIN HPTR"/>
    <property type="match status" value="1"/>
</dbReference>
<dbReference type="Proteomes" id="UP001338137">
    <property type="component" value="Unassembled WGS sequence"/>
</dbReference>
<dbReference type="SUPFAM" id="SSF46689">
    <property type="entry name" value="Homeodomain-like"/>
    <property type="match status" value="2"/>
</dbReference>
<dbReference type="SMART" id="SM00448">
    <property type="entry name" value="REC"/>
    <property type="match status" value="1"/>
</dbReference>
<keyword evidence="5" id="KW-0805">Transcription regulation</keyword>
<proteinExistence type="predicted"/>
<keyword evidence="2" id="KW-0963">Cytoplasm</keyword>
<dbReference type="PANTHER" id="PTHR42713">
    <property type="entry name" value="HISTIDINE KINASE-RELATED"/>
    <property type="match status" value="1"/>
</dbReference>
<reference evidence="11 12" key="1">
    <citation type="submission" date="2023-03" db="EMBL/GenBank/DDBJ databases">
        <title>Bacillus Genome Sequencing.</title>
        <authorList>
            <person name="Dunlap C."/>
        </authorList>
    </citation>
    <scope>NUCLEOTIDE SEQUENCE [LARGE SCALE GENOMIC DNA]</scope>
    <source>
        <strain evidence="11 12">BD-533</strain>
    </source>
</reference>
<gene>
    <name evidence="11" type="ORF">P4I72_34010</name>
</gene>
<dbReference type="CDD" id="cd17536">
    <property type="entry name" value="REC_YesN-like"/>
    <property type="match status" value="1"/>
</dbReference>
<dbReference type="Gene3D" id="1.10.10.60">
    <property type="entry name" value="Homeodomain-like"/>
    <property type="match status" value="2"/>
</dbReference>
<evidence type="ECO:0000256" key="4">
    <source>
        <dbReference type="ARBA" id="ARBA00023012"/>
    </source>
</evidence>
<evidence type="ECO:0000256" key="8">
    <source>
        <dbReference type="PROSITE-ProRule" id="PRU00169"/>
    </source>
</evidence>
<keyword evidence="4" id="KW-0902">Two-component regulatory system</keyword>
<evidence type="ECO:0000259" key="9">
    <source>
        <dbReference type="PROSITE" id="PS01124"/>
    </source>
</evidence>
<comment type="caution">
    <text evidence="11">The sequence shown here is derived from an EMBL/GenBank/DDBJ whole genome shotgun (WGS) entry which is preliminary data.</text>
</comment>
<sequence length="274" mass="31316">MIIADDEHITRMGLQSLDWEEEDFELAGLGTNGLEALALIRNVKPDLVLTDIKMPGLDGLALMALMQAELPAIKWVFITAYHQLDYAMAAIKLGAVGFVLKPTDPDEIMAACRKAKQAIEEDRQREAVELGLRHQLKEYSFTLQGMLVPDHEVSKHNEVIALIMDEIELNYQHEMTIAKVADKLHYHPDYLSRLFKKETGENFSDTLTRIRLQKAMDMLADPQIKVFEIASQVGIRDARYFGQLFKKYFGQTPNDFRKMLFVRSDERGDAQNDK</sequence>
<name>A0ABU6GEU9_9BACL</name>
<keyword evidence="3 8" id="KW-0597">Phosphoprotein</keyword>
<dbReference type="InterPro" id="IPR018060">
    <property type="entry name" value="HTH_AraC"/>
</dbReference>
<evidence type="ECO:0000313" key="12">
    <source>
        <dbReference type="Proteomes" id="UP001338137"/>
    </source>
</evidence>
<evidence type="ECO:0000313" key="11">
    <source>
        <dbReference type="EMBL" id="MEC0232124.1"/>
    </source>
</evidence>
<dbReference type="Gene3D" id="3.40.50.2300">
    <property type="match status" value="1"/>
</dbReference>
<organism evidence="11 12">
    <name type="scientific">Paenibacillus alba</name>
    <dbReference type="NCBI Taxonomy" id="1197127"/>
    <lineage>
        <taxon>Bacteria</taxon>
        <taxon>Bacillati</taxon>
        <taxon>Bacillota</taxon>
        <taxon>Bacilli</taxon>
        <taxon>Bacillales</taxon>
        <taxon>Paenibacillaceae</taxon>
        <taxon>Paenibacillus</taxon>
    </lineage>
</organism>
<dbReference type="EMBL" id="JARLKY010000112">
    <property type="protein sequence ID" value="MEC0232124.1"/>
    <property type="molecule type" value="Genomic_DNA"/>
</dbReference>
<evidence type="ECO:0000256" key="3">
    <source>
        <dbReference type="ARBA" id="ARBA00022553"/>
    </source>
</evidence>
<evidence type="ECO:0000259" key="10">
    <source>
        <dbReference type="PROSITE" id="PS50110"/>
    </source>
</evidence>
<feature type="domain" description="Response regulatory" evidence="10">
    <location>
        <begin position="1"/>
        <end position="116"/>
    </location>
</feature>
<dbReference type="SMART" id="SM00342">
    <property type="entry name" value="HTH_ARAC"/>
    <property type="match status" value="1"/>
</dbReference>
<evidence type="ECO:0000256" key="6">
    <source>
        <dbReference type="ARBA" id="ARBA00023125"/>
    </source>
</evidence>
<dbReference type="PROSITE" id="PS01124">
    <property type="entry name" value="HTH_ARAC_FAMILY_2"/>
    <property type="match status" value="1"/>
</dbReference>
<accession>A0ABU6GEU9</accession>
<dbReference type="InterPro" id="IPR020449">
    <property type="entry name" value="Tscrpt_reg_AraC-type_HTH"/>
</dbReference>
<feature type="modified residue" description="4-aspartylphosphate" evidence="8">
    <location>
        <position position="51"/>
    </location>
</feature>
<keyword evidence="7" id="KW-0804">Transcription</keyword>
<feature type="domain" description="HTH araC/xylS-type" evidence="9">
    <location>
        <begin position="161"/>
        <end position="259"/>
    </location>
</feature>
<dbReference type="InterPro" id="IPR011006">
    <property type="entry name" value="CheY-like_superfamily"/>
</dbReference>
<dbReference type="InterPro" id="IPR009057">
    <property type="entry name" value="Homeodomain-like_sf"/>
</dbReference>
<dbReference type="PROSITE" id="PS00041">
    <property type="entry name" value="HTH_ARAC_FAMILY_1"/>
    <property type="match status" value="1"/>
</dbReference>
<dbReference type="InterPro" id="IPR001789">
    <property type="entry name" value="Sig_transdc_resp-reg_receiver"/>
</dbReference>
<keyword evidence="6" id="KW-0238">DNA-binding</keyword>
<evidence type="ECO:0000256" key="5">
    <source>
        <dbReference type="ARBA" id="ARBA00023015"/>
    </source>
</evidence>
<evidence type="ECO:0000256" key="1">
    <source>
        <dbReference type="ARBA" id="ARBA00004496"/>
    </source>
</evidence>